<gene>
    <name evidence="3" type="ORF">HKBW3S25_01703</name>
</gene>
<keyword evidence="2" id="KW-1277">Toxin-antitoxin system</keyword>
<dbReference type="RefSeq" id="WP_176225971.1">
    <property type="nucleotide sequence ID" value="NZ_BLRV01000003.1"/>
</dbReference>
<evidence type="ECO:0008006" key="5">
    <source>
        <dbReference type="Google" id="ProtNLM"/>
    </source>
</evidence>
<dbReference type="InterPro" id="IPR035093">
    <property type="entry name" value="RelE/ParE_toxin_dom_sf"/>
</dbReference>
<comment type="caution">
    <text evidence="3">The sequence shown here is derived from an EMBL/GenBank/DDBJ whole genome shotgun (WGS) entry which is preliminary data.</text>
</comment>
<dbReference type="Proteomes" id="UP000543224">
    <property type="component" value="Unassembled WGS sequence"/>
</dbReference>
<evidence type="ECO:0000256" key="1">
    <source>
        <dbReference type="ARBA" id="ARBA00006226"/>
    </source>
</evidence>
<reference evidence="3 4" key="1">
    <citation type="journal article" date="2020" name="Front. Microbiol.">
        <title>Single-cell genomics of novel Actinobacteria with the Wood-Ljungdahl pathway discovered in a serpentinizing system.</title>
        <authorList>
            <person name="Merino N."/>
            <person name="Kawai M."/>
            <person name="Boyd E.S."/>
            <person name="Colman D.R."/>
            <person name="McGlynn S.E."/>
            <person name="Nealson K.H."/>
            <person name="Kurokawa K."/>
            <person name="Hongoh Y."/>
        </authorList>
    </citation>
    <scope>NUCLEOTIDE SEQUENCE [LARGE SCALE GENOMIC DNA]</scope>
    <source>
        <strain evidence="3 4">S25</strain>
    </source>
</reference>
<evidence type="ECO:0000313" key="3">
    <source>
        <dbReference type="EMBL" id="GFP26212.1"/>
    </source>
</evidence>
<dbReference type="Pfam" id="PF05016">
    <property type="entry name" value="ParE_toxin"/>
    <property type="match status" value="1"/>
</dbReference>
<organism evidence="3 4">
    <name type="scientific">Candidatus Hakubella thermalkaliphila</name>
    <dbReference type="NCBI Taxonomy" id="2754717"/>
    <lineage>
        <taxon>Bacteria</taxon>
        <taxon>Bacillati</taxon>
        <taxon>Actinomycetota</taxon>
        <taxon>Actinomycetota incertae sedis</taxon>
        <taxon>Candidatus Hakubellales</taxon>
        <taxon>Candidatus Hakubellaceae</taxon>
        <taxon>Candidatus Hakubella</taxon>
    </lineage>
</organism>
<protein>
    <recommendedName>
        <fullName evidence="5">Toxin ParE1/3/4</fullName>
    </recommendedName>
</protein>
<dbReference type="Gene3D" id="3.30.2310.20">
    <property type="entry name" value="RelE-like"/>
    <property type="match status" value="1"/>
</dbReference>
<evidence type="ECO:0000256" key="2">
    <source>
        <dbReference type="ARBA" id="ARBA00022649"/>
    </source>
</evidence>
<dbReference type="PANTHER" id="PTHR33755">
    <property type="entry name" value="TOXIN PARE1-RELATED"/>
    <property type="match status" value="1"/>
</dbReference>
<dbReference type="NCBIfam" id="TIGR02385">
    <property type="entry name" value="RelE_StbE"/>
    <property type="match status" value="1"/>
</dbReference>
<evidence type="ECO:0000313" key="4">
    <source>
        <dbReference type="Proteomes" id="UP000543224"/>
    </source>
</evidence>
<proteinExistence type="inferred from homology"/>
<dbReference type="InterPro" id="IPR051803">
    <property type="entry name" value="TA_system_RelE-like_toxin"/>
</dbReference>
<accession>A0A6V8P122</accession>
<dbReference type="InterPro" id="IPR007712">
    <property type="entry name" value="RelE/ParE_toxin"/>
</dbReference>
<dbReference type="PANTHER" id="PTHR33755:SF5">
    <property type="entry name" value="TYPE II TOXIN-ANTITOXIN SYSTEM RELE_PARE FAMILY TOXIN"/>
    <property type="match status" value="1"/>
</dbReference>
<dbReference type="EMBL" id="BLRX01000443">
    <property type="protein sequence ID" value="GFP26212.1"/>
    <property type="molecule type" value="Genomic_DNA"/>
</dbReference>
<sequence length="101" mass="11895">MVQIKWAKRALHDLHEIYEFIATDSPRYAQIQVERIQESVLNLAKFPSLGRQVPEFPHLPYREVLVGNYRVLYRVEEKPGRILVMSVVHGRRLLKEPPNYG</sequence>
<comment type="similarity">
    <text evidence="1">Belongs to the RelE toxin family.</text>
</comment>
<name>A0A6V8P122_9ACTN</name>
<dbReference type="SUPFAM" id="SSF143011">
    <property type="entry name" value="RelE-like"/>
    <property type="match status" value="1"/>
</dbReference>
<dbReference type="AlphaFoldDB" id="A0A6V8P122"/>